<dbReference type="PANTHER" id="PTHR15486">
    <property type="entry name" value="ANCIENT UBIQUITOUS PROTEIN"/>
    <property type="match status" value="1"/>
</dbReference>
<evidence type="ECO:0000256" key="2">
    <source>
        <dbReference type="ARBA" id="ARBA00023136"/>
    </source>
</evidence>
<sequence>MEEKAPSLPRKDYPKPLIFHDERAVARPTPLNVSAVLLWVPMGVILAKRMIQLKE</sequence>
<gene>
    <name evidence="3" type="ORF">HUJ06_016241</name>
</gene>
<dbReference type="EMBL" id="DUZY01000005">
    <property type="protein sequence ID" value="DAD41918.1"/>
    <property type="molecule type" value="Genomic_DNA"/>
</dbReference>
<protein>
    <submittedName>
        <fullName evidence="3">Uncharacterized protein</fullName>
    </submittedName>
</protein>
<evidence type="ECO:0000313" key="4">
    <source>
        <dbReference type="Proteomes" id="UP000607653"/>
    </source>
</evidence>
<keyword evidence="4" id="KW-1185">Reference proteome</keyword>
<evidence type="ECO:0000256" key="1">
    <source>
        <dbReference type="ARBA" id="ARBA00004370"/>
    </source>
</evidence>
<evidence type="ECO:0000313" key="3">
    <source>
        <dbReference type="EMBL" id="DAD41918.1"/>
    </source>
</evidence>
<dbReference type="AlphaFoldDB" id="A0A822ZJL5"/>
<keyword evidence="2" id="KW-0472">Membrane</keyword>
<comment type="subcellular location">
    <subcellularLocation>
        <location evidence="1">Membrane</location>
    </subcellularLocation>
</comment>
<comment type="caution">
    <text evidence="3">The sequence shown here is derived from an EMBL/GenBank/DDBJ whole genome shotgun (WGS) entry which is preliminary data.</text>
</comment>
<accession>A0A822ZJL5</accession>
<dbReference type="PANTHER" id="PTHR15486:SF77">
    <property type="entry name" value="OS08G0131300 PROTEIN"/>
    <property type="match status" value="1"/>
</dbReference>
<name>A0A822ZJL5_NELNU</name>
<organism evidence="3 4">
    <name type="scientific">Nelumbo nucifera</name>
    <name type="common">Sacred lotus</name>
    <dbReference type="NCBI Taxonomy" id="4432"/>
    <lineage>
        <taxon>Eukaryota</taxon>
        <taxon>Viridiplantae</taxon>
        <taxon>Streptophyta</taxon>
        <taxon>Embryophyta</taxon>
        <taxon>Tracheophyta</taxon>
        <taxon>Spermatophyta</taxon>
        <taxon>Magnoliopsida</taxon>
        <taxon>Proteales</taxon>
        <taxon>Nelumbonaceae</taxon>
        <taxon>Nelumbo</taxon>
    </lineage>
</organism>
<dbReference type="Proteomes" id="UP000607653">
    <property type="component" value="Unassembled WGS sequence"/>
</dbReference>
<dbReference type="GO" id="GO:0016020">
    <property type="term" value="C:membrane"/>
    <property type="evidence" value="ECO:0007669"/>
    <property type="project" value="UniProtKB-SubCell"/>
</dbReference>
<reference evidence="3 4" key="1">
    <citation type="journal article" date="2020" name="Mol. Biol. Evol.">
        <title>Distinct Expression and Methylation Patterns for Genes with Different Fates following a Single Whole-Genome Duplication in Flowering Plants.</title>
        <authorList>
            <person name="Shi T."/>
            <person name="Rahmani R.S."/>
            <person name="Gugger P.F."/>
            <person name="Wang M."/>
            <person name="Li H."/>
            <person name="Zhang Y."/>
            <person name="Li Z."/>
            <person name="Wang Q."/>
            <person name="Van de Peer Y."/>
            <person name="Marchal K."/>
            <person name="Chen J."/>
        </authorList>
    </citation>
    <scope>NUCLEOTIDE SEQUENCE [LARGE SCALE GENOMIC DNA]</scope>
    <source>
        <tissue evidence="3">Leaf</tissue>
    </source>
</reference>
<proteinExistence type="predicted"/>